<proteinExistence type="predicted"/>
<dbReference type="AlphaFoldDB" id="A0AAD9B5Q5"/>
<evidence type="ECO:0000313" key="1">
    <source>
        <dbReference type="EMBL" id="KAK1876583.1"/>
    </source>
</evidence>
<sequence>MWDVKGIWLCYFESQEDALKILHDTNAVCLKGKKLSIAQAVRKHRASGPTKRTTPHFAVPLPMSCDSEYLNTSAGFPYSNGVAYFQHPYCPNMSPPAPSGLSVNTHITLHLNSVF</sequence>
<name>A0AAD9B5Q5_DISEL</name>
<keyword evidence="2" id="KW-1185">Reference proteome</keyword>
<protein>
    <submittedName>
        <fullName evidence="1">Protein boule-like</fullName>
    </submittedName>
</protein>
<organism evidence="1 2">
    <name type="scientific">Dissostichus eleginoides</name>
    <name type="common">Patagonian toothfish</name>
    <name type="synonym">Dissostichus amissus</name>
    <dbReference type="NCBI Taxonomy" id="100907"/>
    <lineage>
        <taxon>Eukaryota</taxon>
        <taxon>Metazoa</taxon>
        <taxon>Chordata</taxon>
        <taxon>Craniata</taxon>
        <taxon>Vertebrata</taxon>
        <taxon>Euteleostomi</taxon>
        <taxon>Actinopterygii</taxon>
        <taxon>Neopterygii</taxon>
        <taxon>Teleostei</taxon>
        <taxon>Neoteleostei</taxon>
        <taxon>Acanthomorphata</taxon>
        <taxon>Eupercaria</taxon>
        <taxon>Perciformes</taxon>
        <taxon>Notothenioidei</taxon>
        <taxon>Nototheniidae</taxon>
        <taxon>Dissostichus</taxon>
    </lineage>
</organism>
<accession>A0AAD9B5Q5</accession>
<evidence type="ECO:0000313" key="2">
    <source>
        <dbReference type="Proteomes" id="UP001228049"/>
    </source>
</evidence>
<gene>
    <name evidence="1" type="ORF">KUDE01_001906</name>
</gene>
<dbReference type="Proteomes" id="UP001228049">
    <property type="component" value="Unassembled WGS sequence"/>
</dbReference>
<dbReference type="EMBL" id="JASDAP010000028">
    <property type="protein sequence ID" value="KAK1876583.1"/>
    <property type="molecule type" value="Genomic_DNA"/>
</dbReference>
<comment type="caution">
    <text evidence="1">The sequence shown here is derived from an EMBL/GenBank/DDBJ whole genome shotgun (WGS) entry which is preliminary data.</text>
</comment>
<reference evidence="1" key="1">
    <citation type="submission" date="2023-04" db="EMBL/GenBank/DDBJ databases">
        <title>Chromosome-level genome of Chaenocephalus aceratus.</title>
        <authorList>
            <person name="Park H."/>
        </authorList>
    </citation>
    <scope>NUCLEOTIDE SEQUENCE</scope>
    <source>
        <strain evidence="1">DE</strain>
        <tissue evidence="1">Muscle</tissue>
    </source>
</reference>